<feature type="region of interest" description="Disordered" evidence="1">
    <location>
        <begin position="601"/>
        <end position="698"/>
    </location>
</feature>
<feature type="region of interest" description="Disordered" evidence="1">
    <location>
        <begin position="1393"/>
        <end position="1541"/>
    </location>
</feature>
<feature type="region of interest" description="Disordered" evidence="1">
    <location>
        <begin position="1"/>
        <end position="140"/>
    </location>
</feature>
<feature type="domain" description="Far11/STRP C-terminal" evidence="3">
    <location>
        <begin position="705"/>
        <end position="1349"/>
    </location>
</feature>
<feature type="compositionally biased region" description="Pro residues" evidence="1">
    <location>
        <begin position="55"/>
        <end position="71"/>
    </location>
</feature>
<evidence type="ECO:0000259" key="2">
    <source>
        <dbReference type="SMART" id="SM01292"/>
    </source>
</evidence>
<dbReference type="Pfam" id="PF11882">
    <property type="entry name" value="DUF3402"/>
    <property type="match status" value="1"/>
</dbReference>
<protein>
    <submittedName>
        <fullName evidence="4">BQ2448_1017 protein</fullName>
    </submittedName>
</protein>
<feature type="region of interest" description="Disordered" evidence="1">
    <location>
        <begin position="161"/>
        <end position="200"/>
    </location>
</feature>
<feature type="compositionally biased region" description="Polar residues" evidence="1">
    <location>
        <begin position="1042"/>
        <end position="1062"/>
    </location>
</feature>
<feature type="region of interest" description="Disordered" evidence="1">
    <location>
        <begin position="998"/>
        <end position="1071"/>
    </location>
</feature>
<feature type="compositionally biased region" description="Polar residues" evidence="1">
    <location>
        <begin position="1257"/>
        <end position="1273"/>
    </location>
</feature>
<feature type="compositionally biased region" description="Low complexity" evidence="1">
    <location>
        <begin position="685"/>
        <end position="698"/>
    </location>
</feature>
<proteinExistence type="predicted"/>
<feature type="compositionally biased region" description="Gly residues" evidence="1">
    <location>
        <begin position="1499"/>
        <end position="1517"/>
    </location>
</feature>
<feature type="compositionally biased region" description="Basic and acidic residues" evidence="1">
    <location>
        <begin position="795"/>
        <end position="824"/>
    </location>
</feature>
<feature type="compositionally biased region" description="Low complexity" evidence="1">
    <location>
        <begin position="40"/>
        <end position="51"/>
    </location>
</feature>
<dbReference type="PANTHER" id="PTHR13239:SF4">
    <property type="entry name" value="AT25231P"/>
    <property type="match status" value="1"/>
</dbReference>
<dbReference type="Proteomes" id="UP000198372">
    <property type="component" value="Unassembled WGS sequence"/>
</dbReference>
<evidence type="ECO:0000313" key="4">
    <source>
        <dbReference type="EMBL" id="SCV68896.1"/>
    </source>
</evidence>
<feature type="compositionally biased region" description="Gly residues" evidence="1">
    <location>
        <begin position="1235"/>
        <end position="1255"/>
    </location>
</feature>
<dbReference type="STRING" id="269621.A0A238FCT0"/>
<feature type="compositionally biased region" description="Low complexity" evidence="1">
    <location>
        <begin position="118"/>
        <end position="137"/>
    </location>
</feature>
<feature type="compositionally biased region" description="Low complexity" evidence="1">
    <location>
        <begin position="525"/>
        <end position="537"/>
    </location>
</feature>
<dbReference type="InterPro" id="IPR040185">
    <property type="entry name" value="Far11/STRP"/>
</dbReference>
<organism evidence="4 5">
    <name type="scientific">Microbotryum intermedium</name>
    <dbReference type="NCBI Taxonomy" id="269621"/>
    <lineage>
        <taxon>Eukaryota</taxon>
        <taxon>Fungi</taxon>
        <taxon>Dikarya</taxon>
        <taxon>Basidiomycota</taxon>
        <taxon>Pucciniomycotina</taxon>
        <taxon>Microbotryomycetes</taxon>
        <taxon>Microbotryales</taxon>
        <taxon>Microbotryaceae</taxon>
        <taxon>Microbotryum</taxon>
    </lineage>
</organism>
<dbReference type="GO" id="GO:0007010">
    <property type="term" value="P:cytoskeleton organization"/>
    <property type="evidence" value="ECO:0007669"/>
    <property type="project" value="TreeGrafter"/>
</dbReference>
<dbReference type="InterPro" id="IPR012486">
    <property type="entry name" value="Far11/STRP_N"/>
</dbReference>
<feature type="region of interest" description="Disordered" evidence="1">
    <location>
        <begin position="504"/>
        <end position="553"/>
    </location>
</feature>
<feature type="compositionally biased region" description="Low complexity" evidence="1">
    <location>
        <begin position="72"/>
        <end position="93"/>
    </location>
</feature>
<feature type="compositionally biased region" description="Acidic residues" evidence="1">
    <location>
        <begin position="1396"/>
        <end position="1408"/>
    </location>
</feature>
<feature type="region of interest" description="Disordered" evidence="1">
    <location>
        <begin position="368"/>
        <end position="396"/>
    </location>
</feature>
<keyword evidence="5" id="KW-1185">Reference proteome</keyword>
<feature type="compositionally biased region" description="Polar residues" evidence="1">
    <location>
        <begin position="613"/>
        <end position="637"/>
    </location>
</feature>
<accession>A0A238FCT0</accession>
<dbReference type="PANTHER" id="PTHR13239">
    <property type="entry name" value="PROTEIN REQUIRED FOR HYPHAL ANASTOMOSIS HAM-2"/>
    <property type="match status" value="1"/>
</dbReference>
<dbReference type="Pfam" id="PF07923">
    <property type="entry name" value="N1221"/>
    <property type="match status" value="1"/>
</dbReference>
<feature type="compositionally biased region" description="Low complexity" evidence="1">
    <location>
        <begin position="1011"/>
        <end position="1023"/>
    </location>
</feature>
<feature type="region of interest" description="Disordered" evidence="1">
    <location>
        <begin position="774"/>
        <end position="824"/>
    </location>
</feature>
<evidence type="ECO:0000256" key="1">
    <source>
        <dbReference type="SAM" id="MobiDB-lite"/>
    </source>
</evidence>
<name>A0A238FCT0_9BASI</name>
<dbReference type="SMART" id="SM01292">
    <property type="entry name" value="N1221"/>
    <property type="match status" value="1"/>
</dbReference>
<feature type="compositionally biased region" description="Pro residues" evidence="1">
    <location>
        <begin position="641"/>
        <end position="653"/>
    </location>
</feature>
<dbReference type="OrthoDB" id="2537869at2759"/>
<reference evidence="5" key="1">
    <citation type="submission" date="2016-09" db="EMBL/GenBank/DDBJ databases">
        <authorList>
            <person name="Jeantristanb JTB J.-T."/>
            <person name="Ricardo R."/>
        </authorList>
    </citation>
    <scope>NUCLEOTIDE SEQUENCE [LARGE SCALE GENOMIC DNA]</scope>
</reference>
<dbReference type="SMART" id="SM01293">
    <property type="entry name" value="DUF3402"/>
    <property type="match status" value="1"/>
</dbReference>
<evidence type="ECO:0000259" key="3">
    <source>
        <dbReference type="SMART" id="SM01293"/>
    </source>
</evidence>
<feature type="region of interest" description="Disordered" evidence="1">
    <location>
        <begin position="1235"/>
        <end position="1322"/>
    </location>
</feature>
<dbReference type="EMBL" id="FMSP01000003">
    <property type="protein sequence ID" value="SCV68896.1"/>
    <property type="molecule type" value="Genomic_DNA"/>
</dbReference>
<sequence length="1541" mass="166905">MPPRTTRRPSFNSPESPPRSSGAHDPLFATSFAPLIGPNSESGSSSSSSSSNCVAPPPPPLRLGSPPPGPTPAMTASSSASASTSTLASDPSPITNAFLASPFASTHTDSEHDDQDLLDSTTDDLTLTSTEPSSTSLNRRHAVTIEASPGITHIVTSVVTAGTPNALPPPPPRAGGQSAIPPTPVQAQEQPPKANISTALPKPKVRSSGAVLLWRCVFQIADGSSFPLGKFPPSQQALYTFPSPPPDSSDIVSELQEFYSYVEVPQVIDHKDSFLAWWDRPQQSFIDIPASEQLEIIQTLLDGLASPDPDARFTVARHLLYIAQGSFESSTSPDHHLQLIQANCSLLRNAKALDAIWDTVKKTGEKWERVSHLPNSNPGSNERPSSSCAAGGDSHPHQEEAFYEAQHRQEQLDEINSELALLLAVLYFMMEVHRGDQGWAEELMQLDPPMPIYLFNLVAGLRERNAKGYPVKKLLLLLWKSILACIGGQSDIPRVRALVRSIEGLEPNPAPPRKPSRNTRPSPPSSSSSTLDKPSPSADSVLHEAKPQTKVAPTDFAAFNSEITSKYPSYVPPPLPIRLPIPIEMERIAAAAAPQPVRPIFSYHMNPNHDPSIPSNQPVSSVQGFQQGHGGMQSSRLATPAPTPPASPAPPPPKPKKQQYQTDQSKPFVLPFAPSNSGVLHHPPSTSTSTSTSSTTTTFGSRFVPRSIEEAGQLYANHLRVSTELWQSWKVREEFLNEETGIAQAERLAAKTGGPGGGVGKKALGGLNKRMQDLSLNEGNKDPRDDISAIEGSEEGGKEDVDPFSIKEKEGKKEPSSSDPLEMLRKMEGEVSRLAEEEKDQEKKLGLEDQSADLKRLMRVEMLYRAVLPQMQSAVIVLLKLLLATVTANNNQNQGGGNADSGNDEPIELSLEDTDIMRHREITSKAVSAILILALKWFKTSHVMKFHYLSQLLVDSNCLLLILKMFGLQEVSTSVKTKNDRADQNFFKFCHDLVNPPEPSDPLTFGGRPRSSSVDSSHSDSSSKGAGGAKKPPTDLVDRPSAATNKANPITTTASHLTNYNTKNHHNGATDDDQVEYITDYSWRNFFSVINFVHILQKLTKRKTHRVLLLVQYKSSAILKRILKVSHPTLQLYVLKVIKSQVPYCGRKWRQSNMKVITAIYLHCRPDLRDEWLTGIDVDHDVEESLPHEQALRALVRFFNTKHYGSYAPQLHRRSSVTSPGNDFAASRSGVEGGNVGGYGPGAGAGGLPSPGIGGSEMNNDLSRPLMGSSTNDDVFPPSRPITSFDFDTSDPSNPNTSGHPLLPPTSPTLSRYPSDYPSNLDEYADYEVDDLLLYPRPIDEDGYLSTSEGGVLDPLEASRADWERLGQLVGQYDEDISDSESVGSLRGLLGYDRAQEDEDGAGSDEGSEVSKFELEEDTMDERQRAAMAARNEWEHISPETITALEEERAAALPHSPRPSRRRSSTGPISPALRPVLIDRDDDSTLESSGGNAVDEGGDAGAGGMGGPGGHHGLGSPGPGPAPAAPHQGPAVDEVELVFGE</sequence>
<feature type="domain" description="Far11/STRP N-terminal" evidence="2">
    <location>
        <begin position="236"/>
        <end position="587"/>
    </location>
</feature>
<gene>
    <name evidence="4" type="ORF">BQ2448_1017</name>
</gene>
<dbReference type="InterPro" id="IPR021819">
    <property type="entry name" value="Far11/STRP_C"/>
</dbReference>
<feature type="compositionally biased region" description="Polar residues" evidence="1">
    <location>
        <begin position="1286"/>
        <end position="1296"/>
    </location>
</feature>
<evidence type="ECO:0000313" key="5">
    <source>
        <dbReference type="Proteomes" id="UP000198372"/>
    </source>
</evidence>
<dbReference type="GO" id="GO:0005829">
    <property type="term" value="C:cytosol"/>
    <property type="evidence" value="ECO:0007669"/>
    <property type="project" value="TreeGrafter"/>
</dbReference>
<feature type="compositionally biased region" description="Polar residues" evidence="1">
    <location>
        <begin position="373"/>
        <end position="388"/>
    </location>
</feature>